<name>A0A1L7WR98_9HELO</name>
<accession>A0A1L7WR98</accession>
<keyword evidence="1" id="KW-0472">Membrane</keyword>
<evidence type="ECO:0000313" key="2">
    <source>
        <dbReference type="EMBL" id="CZR55292.1"/>
    </source>
</evidence>
<protein>
    <submittedName>
        <fullName evidence="2">Uncharacterized protein</fullName>
    </submittedName>
</protein>
<dbReference type="AlphaFoldDB" id="A0A1L7WR98"/>
<feature type="transmembrane region" description="Helical" evidence="1">
    <location>
        <begin position="49"/>
        <end position="72"/>
    </location>
</feature>
<reference evidence="2 3" key="1">
    <citation type="submission" date="2016-03" db="EMBL/GenBank/DDBJ databases">
        <authorList>
            <person name="Ploux O."/>
        </authorList>
    </citation>
    <scope>NUCLEOTIDE SEQUENCE [LARGE SCALE GENOMIC DNA]</scope>
    <source>
        <strain evidence="2 3">UAMH 11012</strain>
    </source>
</reference>
<proteinExistence type="predicted"/>
<dbReference type="Proteomes" id="UP000184330">
    <property type="component" value="Unassembled WGS sequence"/>
</dbReference>
<dbReference type="EMBL" id="FJOG01000006">
    <property type="protein sequence ID" value="CZR55292.1"/>
    <property type="molecule type" value="Genomic_DNA"/>
</dbReference>
<evidence type="ECO:0000256" key="1">
    <source>
        <dbReference type="SAM" id="Phobius"/>
    </source>
</evidence>
<dbReference type="OrthoDB" id="10530094at2759"/>
<keyword evidence="1" id="KW-0812">Transmembrane</keyword>
<keyword evidence="3" id="KW-1185">Reference proteome</keyword>
<gene>
    <name evidence="2" type="ORF">PAC_05179</name>
</gene>
<evidence type="ECO:0000313" key="3">
    <source>
        <dbReference type="Proteomes" id="UP000184330"/>
    </source>
</evidence>
<organism evidence="2 3">
    <name type="scientific">Phialocephala subalpina</name>
    <dbReference type="NCBI Taxonomy" id="576137"/>
    <lineage>
        <taxon>Eukaryota</taxon>
        <taxon>Fungi</taxon>
        <taxon>Dikarya</taxon>
        <taxon>Ascomycota</taxon>
        <taxon>Pezizomycotina</taxon>
        <taxon>Leotiomycetes</taxon>
        <taxon>Helotiales</taxon>
        <taxon>Mollisiaceae</taxon>
        <taxon>Phialocephala</taxon>
        <taxon>Phialocephala fortinii species complex</taxon>
    </lineage>
</organism>
<sequence length="158" mass="17910">MAKLETDTQTKPLYFQINSKKRTRQKHNRKATGLTKVIPPRGLSLDNRINLIIGILTIIIAVLSTLLAWATWRLSHIHLRNRHLSHDEDTIIESTPLQELPAPHTTTSAHLLGYELAFRIGRNAAYDSMLLQELPAQPTITSARVLGYELAFRIGRSR</sequence>
<keyword evidence="1" id="KW-1133">Transmembrane helix</keyword>